<dbReference type="EMBL" id="JANPWB010000011">
    <property type="protein sequence ID" value="KAJ1132453.1"/>
    <property type="molecule type" value="Genomic_DNA"/>
</dbReference>
<dbReference type="PANTHER" id="PTHR46484">
    <property type="entry name" value="SI:CH211-171H4.5-RELATED"/>
    <property type="match status" value="1"/>
</dbReference>
<dbReference type="SMART" id="SM00408">
    <property type="entry name" value="IGc2"/>
    <property type="match status" value="2"/>
</dbReference>
<name>A0AAV7Q146_PLEWA</name>
<dbReference type="InterPro" id="IPR007110">
    <property type="entry name" value="Ig-like_dom"/>
</dbReference>
<reference evidence="3" key="1">
    <citation type="journal article" date="2022" name="bioRxiv">
        <title>Sequencing and chromosome-scale assembly of the giantPleurodeles waltlgenome.</title>
        <authorList>
            <person name="Brown T."/>
            <person name="Elewa A."/>
            <person name="Iarovenko S."/>
            <person name="Subramanian E."/>
            <person name="Araus A.J."/>
            <person name="Petzold A."/>
            <person name="Susuki M."/>
            <person name="Suzuki K.-i.T."/>
            <person name="Hayashi T."/>
            <person name="Toyoda A."/>
            <person name="Oliveira C."/>
            <person name="Osipova E."/>
            <person name="Leigh N.D."/>
            <person name="Simon A."/>
            <person name="Yun M.H."/>
        </authorList>
    </citation>
    <scope>NUCLEOTIDE SEQUENCE</scope>
    <source>
        <strain evidence="3">20211129_DDA</strain>
        <tissue evidence="3">Liver</tissue>
    </source>
</reference>
<dbReference type="Proteomes" id="UP001066276">
    <property type="component" value="Chromosome 7"/>
</dbReference>
<dbReference type="SUPFAM" id="SSF51735">
    <property type="entry name" value="NAD(P)-binding Rossmann-fold domains"/>
    <property type="match status" value="1"/>
</dbReference>
<evidence type="ECO:0000256" key="1">
    <source>
        <dbReference type="SAM" id="Phobius"/>
    </source>
</evidence>
<dbReference type="InterPro" id="IPR003599">
    <property type="entry name" value="Ig_sub"/>
</dbReference>
<gene>
    <name evidence="3" type="ORF">NDU88_010764</name>
</gene>
<dbReference type="InterPro" id="IPR003598">
    <property type="entry name" value="Ig_sub2"/>
</dbReference>
<dbReference type="InterPro" id="IPR013783">
    <property type="entry name" value="Ig-like_fold"/>
</dbReference>
<dbReference type="Gene3D" id="3.40.50.720">
    <property type="entry name" value="NAD(P)-binding Rossmann-like Domain"/>
    <property type="match status" value="1"/>
</dbReference>
<feature type="domain" description="Ig-like" evidence="2">
    <location>
        <begin position="310"/>
        <end position="400"/>
    </location>
</feature>
<evidence type="ECO:0000259" key="2">
    <source>
        <dbReference type="PROSITE" id="PS50835"/>
    </source>
</evidence>
<sequence length="729" mass="81001">MTCYLDHDETAPRTAKETTGATASVIYVPPPFAAAAIDESLDAHMPLVVCITEGIPQQDMVRVKHRLLCQGTTRLIGPNCPGVIDPPPPHGARSLQDENYFLFICIGLPSHANAHALHSDRQALGFLGRAGSVLPGRISELSSKMMRLHPKHSSDKYFQKSFTGQLHISSIIMDYKQGAFLCAVLQVFLCQPVLMQWSFSVPGEITALEGSCLVIPCTFTGSIPGSDRPPAFTWCLWIRNWYPVVYSKDSPNVLPRYEGRTRLVGDLEDHNCTLQINHVTREDADTYYALIERKYYLGISVKVSNTPAQPTVTDPGTMSEGLPVTITCSVEHTCPAQPPTLAWDKIMSNGRVYHEELSEGRWRTVLLLNYTPAAEHHMEDFVCSATYPSGKTTTQSIRLSIRYAPKNTTAAEEYHGKTIKEGDTVTLWCFSQGNPIANTYRWFEGPHKTPILGYAATFTVKNISWDGGPYVCTAENDLGTGESPPLHLNIQHAPKGVDAVLVEDPEEGNPMELSCATKSSNPRETHFTWYKNENVIQEGKTLKIESTAMDDAGVYHCMAQNAIGNTSSAPVTVKVKPARSNSTFPVLGGVAAAIFLILLLLVIFIIIRVKKKKAPMLVKENPPPAATEYERHVENQEEIPMNEHLYGNIDDYIHVRGRNERGPMQEYPELIDPKCNDVEESYSQLPGRQQEEQVSEELNYATILHFERSETAPTPSTGEEIVEYATVRR</sequence>
<dbReference type="InterPro" id="IPR036291">
    <property type="entry name" value="NAD(P)-bd_dom_sf"/>
</dbReference>
<dbReference type="SUPFAM" id="SSF48726">
    <property type="entry name" value="Immunoglobulin"/>
    <property type="match status" value="3"/>
</dbReference>
<feature type="domain" description="Ig-like" evidence="2">
    <location>
        <begin position="494"/>
        <end position="572"/>
    </location>
</feature>
<feature type="transmembrane region" description="Helical" evidence="1">
    <location>
        <begin position="584"/>
        <end position="607"/>
    </location>
</feature>
<dbReference type="PROSITE" id="PS50835">
    <property type="entry name" value="IG_LIKE"/>
    <property type="match status" value="3"/>
</dbReference>
<keyword evidence="1" id="KW-0812">Transmembrane</keyword>
<dbReference type="Pfam" id="PF07686">
    <property type="entry name" value="V-set"/>
    <property type="match status" value="1"/>
</dbReference>
<keyword evidence="4" id="KW-1185">Reference proteome</keyword>
<dbReference type="InterPro" id="IPR003781">
    <property type="entry name" value="CoA-bd"/>
</dbReference>
<dbReference type="Pfam" id="PF13895">
    <property type="entry name" value="Ig_2"/>
    <property type="match status" value="1"/>
</dbReference>
<comment type="caution">
    <text evidence="3">The sequence shown here is derived from an EMBL/GenBank/DDBJ whole genome shotgun (WGS) entry which is preliminary data.</text>
</comment>
<dbReference type="CDD" id="cd00096">
    <property type="entry name" value="Ig"/>
    <property type="match status" value="1"/>
</dbReference>
<feature type="domain" description="Ig-like" evidence="2">
    <location>
        <begin position="405"/>
        <end position="489"/>
    </location>
</feature>
<dbReference type="PANTHER" id="PTHR46484:SF1">
    <property type="entry name" value="SCHWANN CELL MYELIN PROTEIN-RELATED"/>
    <property type="match status" value="1"/>
</dbReference>
<accession>A0AAV7Q146</accession>
<keyword evidence="1" id="KW-1133">Transmembrane helix</keyword>
<evidence type="ECO:0000313" key="3">
    <source>
        <dbReference type="EMBL" id="KAJ1132453.1"/>
    </source>
</evidence>
<dbReference type="Pfam" id="PF02629">
    <property type="entry name" value="CoA_binding"/>
    <property type="match status" value="1"/>
</dbReference>
<dbReference type="Gene3D" id="2.60.40.10">
    <property type="entry name" value="Immunoglobulins"/>
    <property type="match status" value="4"/>
</dbReference>
<proteinExistence type="predicted"/>
<dbReference type="AlphaFoldDB" id="A0AAV7Q146"/>
<keyword evidence="1" id="KW-0472">Membrane</keyword>
<dbReference type="InterPro" id="IPR036179">
    <property type="entry name" value="Ig-like_dom_sf"/>
</dbReference>
<dbReference type="Pfam" id="PF13927">
    <property type="entry name" value="Ig_3"/>
    <property type="match status" value="1"/>
</dbReference>
<organism evidence="3 4">
    <name type="scientific">Pleurodeles waltl</name>
    <name type="common">Iberian ribbed newt</name>
    <dbReference type="NCBI Taxonomy" id="8319"/>
    <lineage>
        <taxon>Eukaryota</taxon>
        <taxon>Metazoa</taxon>
        <taxon>Chordata</taxon>
        <taxon>Craniata</taxon>
        <taxon>Vertebrata</taxon>
        <taxon>Euteleostomi</taxon>
        <taxon>Amphibia</taxon>
        <taxon>Batrachia</taxon>
        <taxon>Caudata</taxon>
        <taxon>Salamandroidea</taxon>
        <taxon>Salamandridae</taxon>
        <taxon>Pleurodelinae</taxon>
        <taxon>Pleurodeles</taxon>
    </lineage>
</organism>
<dbReference type="SMART" id="SM00409">
    <property type="entry name" value="IG"/>
    <property type="match status" value="4"/>
</dbReference>
<protein>
    <recommendedName>
        <fullName evidence="2">Ig-like domain-containing protein</fullName>
    </recommendedName>
</protein>
<evidence type="ECO:0000313" key="4">
    <source>
        <dbReference type="Proteomes" id="UP001066276"/>
    </source>
</evidence>
<dbReference type="InterPro" id="IPR013106">
    <property type="entry name" value="Ig_V-set"/>
</dbReference>